<evidence type="ECO:0000313" key="2">
    <source>
        <dbReference type="Proteomes" id="UP000529946"/>
    </source>
</evidence>
<proteinExistence type="predicted"/>
<evidence type="ECO:0000313" key="1">
    <source>
        <dbReference type="EMBL" id="MBB4083298.1"/>
    </source>
</evidence>
<dbReference type="AlphaFoldDB" id="A0A7W6NPW4"/>
<dbReference type="RefSeq" id="WP_183204405.1">
    <property type="nucleotide sequence ID" value="NZ_BAAAER010000001.1"/>
</dbReference>
<gene>
    <name evidence="1" type="ORF">GGR12_002164</name>
</gene>
<sequence>MTVITHARRASRLAKLIDTPGGVSIGTALAQAKSNLEALQPRSLEEVAKAVAELGAIQPPATPEDGDAALTTAYHAASRVIDAVGPFGLEDIRLAALGLCELIDATSADKPFDWRVLPVYAQSLQLLLSLPAEQTDARAKVRASLGEMVDRKLAQTG</sequence>
<comment type="caution">
    <text evidence="1">The sequence shown here is derived from an EMBL/GenBank/DDBJ whole genome shotgun (WGS) entry which is preliminary data.</text>
</comment>
<name>A0A7W6NPW4_9CAUL</name>
<dbReference type="Proteomes" id="UP000529946">
    <property type="component" value="Unassembled WGS sequence"/>
</dbReference>
<keyword evidence="2" id="KW-1185">Reference proteome</keyword>
<accession>A0A7W6NPW4</accession>
<evidence type="ECO:0008006" key="3">
    <source>
        <dbReference type="Google" id="ProtNLM"/>
    </source>
</evidence>
<reference evidence="1 2" key="1">
    <citation type="submission" date="2020-08" db="EMBL/GenBank/DDBJ databases">
        <title>Genomic Encyclopedia of Type Strains, Phase IV (KMG-IV): sequencing the most valuable type-strain genomes for metagenomic binning, comparative biology and taxonomic classification.</title>
        <authorList>
            <person name="Goeker M."/>
        </authorList>
    </citation>
    <scope>NUCLEOTIDE SEQUENCE [LARGE SCALE GENOMIC DNA]</scope>
    <source>
        <strain evidence="1 2">DSM 23960</strain>
    </source>
</reference>
<protein>
    <recommendedName>
        <fullName evidence="3">Chemotaxis protein CheE</fullName>
    </recommendedName>
</protein>
<dbReference type="EMBL" id="JACIDM010000002">
    <property type="protein sequence ID" value="MBB4083298.1"/>
    <property type="molecule type" value="Genomic_DNA"/>
</dbReference>
<organism evidence="1 2">
    <name type="scientific">Brevundimonas lenta</name>
    <dbReference type="NCBI Taxonomy" id="424796"/>
    <lineage>
        <taxon>Bacteria</taxon>
        <taxon>Pseudomonadati</taxon>
        <taxon>Pseudomonadota</taxon>
        <taxon>Alphaproteobacteria</taxon>
        <taxon>Caulobacterales</taxon>
        <taxon>Caulobacteraceae</taxon>
        <taxon>Brevundimonas</taxon>
    </lineage>
</organism>